<dbReference type="EMBL" id="JACSNX010000003">
    <property type="protein sequence ID" value="MBM6850611.1"/>
    <property type="molecule type" value="Genomic_DNA"/>
</dbReference>
<dbReference type="RefSeq" id="WP_204802783.1">
    <property type="nucleotide sequence ID" value="NZ_JACSNS010000001.1"/>
</dbReference>
<gene>
    <name evidence="1" type="ORF">H9X91_04050</name>
</gene>
<keyword evidence="2" id="KW-1185">Reference proteome</keyword>
<protein>
    <submittedName>
        <fullName evidence="1">Uncharacterized protein</fullName>
    </submittedName>
</protein>
<name>A0ABS2FU64_9FIRM</name>
<organism evidence="1 2">
    <name type="scientific">Oscillibacter valericigenes</name>
    <dbReference type="NCBI Taxonomy" id="351091"/>
    <lineage>
        <taxon>Bacteria</taxon>
        <taxon>Bacillati</taxon>
        <taxon>Bacillota</taxon>
        <taxon>Clostridia</taxon>
        <taxon>Eubacteriales</taxon>
        <taxon>Oscillospiraceae</taxon>
        <taxon>Oscillibacter</taxon>
    </lineage>
</organism>
<evidence type="ECO:0000313" key="2">
    <source>
        <dbReference type="Proteomes" id="UP000719500"/>
    </source>
</evidence>
<evidence type="ECO:0000313" key="1">
    <source>
        <dbReference type="EMBL" id="MBM6850611.1"/>
    </source>
</evidence>
<reference evidence="1 2" key="1">
    <citation type="journal article" date="2021" name="Sci. Rep.">
        <title>The distribution of antibiotic resistance genes in chicken gut microbiota commensals.</title>
        <authorList>
            <person name="Juricova H."/>
            <person name="Matiasovicova J."/>
            <person name="Kubasova T."/>
            <person name="Cejkova D."/>
            <person name="Rychlik I."/>
        </authorList>
    </citation>
    <scope>NUCLEOTIDE SEQUENCE [LARGE SCALE GENOMIC DNA]</scope>
    <source>
        <strain evidence="1 2">An411</strain>
    </source>
</reference>
<accession>A0ABS2FU64</accession>
<proteinExistence type="predicted"/>
<comment type="caution">
    <text evidence="1">The sequence shown here is derived from an EMBL/GenBank/DDBJ whole genome shotgun (WGS) entry which is preliminary data.</text>
</comment>
<sequence>METSRLKNIIILILALTNLCLLGLLTMRFTTGYAARDEARQQMVQLFAAEGVSLDGDLIPSTDPPAGLTLTRDPEEEQKLAEFLLGEAVSASDGGGGVSTYQNRNGSAVFRSDGTFDVVMEHSSETADALCRAFCRAFHYEGLTFTLEGTDGSAAAVQSFDGAPVVNCSVTFSISGGSVVSVSGTHLPQEGQASGSGNALSALAALNEVLSTIRSGAVVTAVTDLYLCYELQSTTATPMALVPAWCVVTDTAYYYVNCFTGEVSTG</sequence>
<dbReference type="Proteomes" id="UP000719500">
    <property type="component" value="Unassembled WGS sequence"/>
</dbReference>